<gene>
    <name evidence="1" type="ORF">BH719_04815</name>
</gene>
<organism evidence="1 2">
    <name type="scientific">Pauljensenia hongkongensis</name>
    <dbReference type="NCBI Taxonomy" id="178339"/>
    <lineage>
        <taxon>Bacteria</taxon>
        <taxon>Bacillati</taxon>
        <taxon>Actinomycetota</taxon>
        <taxon>Actinomycetes</taxon>
        <taxon>Actinomycetales</taxon>
        <taxon>Actinomycetaceae</taxon>
        <taxon>Pauljensenia</taxon>
    </lineage>
</organism>
<accession>A0A1D8B2A1</accession>
<dbReference type="STRING" id="178339.BH719_04815"/>
<protein>
    <submittedName>
        <fullName evidence="1">Uncharacterized protein</fullName>
    </submittedName>
</protein>
<keyword evidence="2" id="KW-1185">Reference proteome</keyword>
<dbReference type="Proteomes" id="UP000095214">
    <property type="component" value="Chromosome"/>
</dbReference>
<dbReference type="EMBL" id="CP017298">
    <property type="protein sequence ID" value="AOS47265.1"/>
    <property type="molecule type" value="Genomic_DNA"/>
</dbReference>
<reference evidence="1 2" key="1">
    <citation type="submission" date="2016-09" db="EMBL/GenBank/DDBJ databases">
        <title>Complete genome sequence of Actinomyces hongkongensis HKU8.</title>
        <authorList>
            <person name="Gao Y.-X."/>
            <person name="Zhou Y.-Y."/>
            <person name="Xie Y."/>
            <person name="Wang M."/>
            <person name="Wang S.-J."/>
            <person name="Shen S.-G."/>
        </authorList>
    </citation>
    <scope>NUCLEOTIDE SEQUENCE [LARGE SCALE GENOMIC DNA]</scope>
    <source>
        <strain evidence="1 2">HKU8</strain>
    </source>
</reference>
<evidence type="ECO:0000313" key="1">
    <source>
        <dbReference type="EMBL" id="AOS47265.1"/>
    </source>
</evidence>
<name>A0A1D8B2A1_9ACTO</name>
<proteinExistence type="predicted"/>
<evidence type="ECO:0000313" key="2">
    <source>
        <dbReference type="Proteomes" id="UP000095214"/>
    </source>
</evidence>
<dbReference type="KEGG" id="phon:BH719_04815"/>
<dbReference type="Pfam" id="PF10824">
    <property type="entry name" value="T7SS_ESX_EspC"/>
    <property type="match status" value="1"/>
</dbReference>
<sequence>MSAMDWDVSFEPDRFRAAAEGARRVGDGVEAAISAVGQASSLSGALGMLVGPLVAPVFAVVEVAAHACLHAGAEGASDIARKLEESAQVMEACEQQIADDFKRIGGRR</sequence>
<dbReference type="GO" id="GO:0009306">
    <property type="term" value="P:protein secretion"/>
    <property type="evidence" value="ECO:0007669"/>
    <property type="project" value="InterPro"/>
</dbReference>
<dbReference type="InterPro" id="IPR022536">
    <property type="entry name" value="EspC"/>
</dbReference>
<dbReference type="AlphaFoldDB" id="A0A1D8B2A1"/>